<evidence type="ECO:0000256" key="1">
    <source>
        <dbReference type="SAM" id="Phobius"/>
    </source>
</evidence>
<dbReference type="eggNOG" id="ENOG502RI93">
    <property type="taxonomic scope" value="Eukaryota"/>
</dbReference>
<protein>
    <recommendedName>
        <fullName evidence="3">GPR180/TMEM145 transmembrane domain-containing protein</fullName>
    </recommendedName>
</protein>
<dbReference type="OMA" id="WTIHIIN"/>
<evidence type="ECO:0000313" key="4">
    <source>
        <dbReference type="EMBL" id="EAL70324.1"/>
    </source>
</evidence>
<dbReference type="InterPro" id="IPR047831">
    <property type="entry name" value="GPR180/TMEM145"/>
</dbReference>
<keyword evidence="1" id="KW-0472">Membrane</keyword>
<dbReference type="dictyBase" id="DDB_G0274863"/>
<dbReference type="PANTHER" id="PTHR23252">
    <property type="entry name" value="INTIMAL THICKNESS RECEPTOR-RELATED"/>
    <property type="match status" value="1"/>
</dbReference>
<evidence type="ECO:0000313" key="5">
    <source>
        <dbReference type="Proteomes" id="UP000002195"/>
    </source>
</evidence>
<feature type="transmembrane region" description="Helical" evidence="1">
    <location>
        <begin position="219"/>
        <end position="240"/>
    </location>
</feature>
<feature type="transmembrane region" description="Helical" evidence="1">
    <location>
        <begin position="327"/>
        <end position="349"/>
    </location>
</feature>
<keyword evidence="1" id="KW-0812">Transmembrane</keyword>
<sequence>MKLIILVIIFLKLISINGFENIDGNNFLIETVETISFNGNFNFSNKFDKINGDSSICFSGVGGGFNVLEFSSGLGNSEIFIVKSEEDYYFEEYDHYETCKHQIGITDLHVKPNQKLRNKTFYFFVQEEYYYSGCFNIYLKNCDIKTDQKNDSISYEIQILKIHSPLNISHSTIPSFHIFFTIFFILVFVFTFTSNSLFSLLIINISQGWGLISDFGKRFAIIFNCAIFFSTEILGLSAYLVESNSQFYGGEYRNPFKSNVGYVLIAIQGLTIFYFIFSNKIFSNLISTDQYQQSFLVKFKIIFSIWIISIPISEIISIFIVDNNFRFSLFSIINDSFNLIFYLLIIYIYHPCKSNILVKRLNSYYDDGDELSINQNQSQQKSIDEINLENLYNK</sequence>
<keyword evidence="2" id="KW-0732">Signal</keyword>
<feature type="transmembrane region" description="Helical" evidence="1">
    <location>
        <begin position="176"/>
        <end position="198"/>
    </location>
</feature>
<dbReference type="HOGENOM" id="CLU_701002_0_0_1"/>
<feature type="transmembrane region" description="Helical" evidence="1">
    <location>
        <begin position="299"/>
        <end position="321"/>
    </location>
</feature>
<dbReference type="FunCoup" id="Q8T183">
    <property type="interactions" value="877"/>
</dbReference>
<proteinExistence type="predicted"/>
<feature type="domain" description="GPR180/TMEM145 transmembrane" evidence="3">
    <location>
        <begin position="180"/>
        <end position="344"/>
    </location>
</feature>
<accession>Q8T183</accession>
<dbReference type="KEGG" id="ddi:DDB_G0274863"/>
<dbReference type="GO" id="GO:0007186">
    <property type="term" value="P:G protein-coupled receptor signaling pathway"/>
    <property type="evidence" value="ECO:0007669"/>
    <property type="project" value="InterPro"/>
</dbReference>
<feature type="transmembrane region" description="Helical" evidence="1">
    <location>
        <begin position="260"/>
        <end position="278"/>
    </location>
</feature>
<feature type="signal peptide" evidence="2">
    <location>
        <begin position="1"/>
        <end position="18"/>
    </location>
</feature>
<dbReference type="Proteomes" id="UP000002195">
    <property type="component" value="Unassembled WGS sequence"/>
</dbReference>
<keyword evidence="5" id="KW-1185">Reference proteome</keyword>
<dbReference type="GO" id="GO:0019236">
    <property type="term" value="P:response to pheromone"/>
    <property type="evidence" value="ECO:0007669"/>
    <property type="project" value="InterPro"/>
</dbReference>
<dbReference type="VEuPathDB" id="AmoebaDB:DDB_G0274863"/>
<dbReference type="PaxDb" id="44689-DDB0217518"/>
<evidence type="ECO:0000256" key="2">
    <source>
        <dbReference type="SAM" id="SignalP"/>
    </source>
</evidence>
<comment type="caution">
    <text evidence="4">The sequence shown here is derived from an EMBL/GenBank/DDBJ whole genome shotgun (WGS) entry which is preliminary data.</text>
</comment>
<evidence type="ECO:0000259" key="3">
    <source>
        <dbReference type="Pfam" id="PF10192"/>
    </source>
</evidence>
<organism evidence="4 5">
    <name type="scientific">Dictyostelium discoideum</name>
    <name type="common">Social amoeba</name>
    <dbReference type="NCBI Taxonomy" id="44689"/>
    <lineage>
        <taxon>Eukaryota</taxon>
        <taxon>Amoebozoa</taxon>
        <taxon>Evosea</taxon>
        <taxon>Eumycetozoa</taxon>
        <taxon>Dictyostelia</taxon>
        <taxon>Dictyosteliales</taxon>
        <taxon>Dictyosteliaceae</taxon>
        <taxon>Dictyostelium</taxon>
    </lineage>
</organism>
<dbReference type="EMBL" id="AAFI02000012">
    <property type="protein sequence ID" value="EAL70324.1"/>
    <property type="molecule type" value="Genomic_DNA"/>
</dbReference>
<dbReference type="InParanoid" id="Q8T183"/>
<feature type="chain" id="PRO_5004314254" description="GPR180/TMEM145 transmembrane domain-containing protein" evidence="2">
    <location>
        <begin position="19"/>
        <end position="394"/>
    </location>
</feature>
<accession>Q555K9</accession>
<gene>
    <name evidence="4" type="ORF">DDB_G0274863</name>
</gene>
<dbReference type="AlphaFoldDB" id="Q8T183"/>
<dbReference type="GeneID" id="8619486"/>
<dbReference type="Pfam" id="PF10192">
    <property type="entry name" value="GPR180-TMEM145_TM"/>
    <property type="match status" value="1"/>
</dbReference>
<dbReference type="InterPro" id="IPR019336">
    <property type="entry name" value="GPR180/TMEM145_TM"/>
</dbReference>
<reference evidence="4 5" key="1">
    <citation type="journal article" date="2005" name="Nature">
        <title>The genome of the social amoeba Dictyostelium discoideum.</title>
        <authorList>
            <consortium name="The Dictyostelium discoideum Sequencing Consortium"/>
            <person name="Eichinger L."/>
            <person name="Pachebat J.A."/>
            <person name="Glockner G."/>
            <person name="Rajandream M.A."/>
            <person name="Sucgang R."/>
            <person name="Berriman M."/>
            <person name="Song J."/>
            <person name="Olsen R."/>
            <person name="Szafranski K."/>
            <person name="Xu Q."/>
            <person name="Tunggal B."/>
            <person name="Kummerfeld S."/>
            <person name="Madera M."/>
            <person name="Konfortov B.A."/>
            <person name="Rivero F."/>
            <person name="Bankier A.T."/>
            <person name="Lehmann R."/>
            <person name="Hamlin N."/>
            <person name="Davies R."/>
            <person name="Gaudet P."/>
            <person name="Fey P."/>
            <person name="Pilcher K."/>
            <person name="Chen G."/>
            <person name="Saunders D."/>
            <person name="Sodergren E."/>
            <person name="Davis P."/>
            <person name="Kerhornou A."/>
            <person name="Nie X."/>
            <person name="Hall N."/>
            <person name="Anjard C."/>
            <person name="Hemphill L."/>
            <person name="Bason N."/>
            <person name="Farbrother P."/>
            <person name="Desany B."/>
            <person name="Just E."/>
            <person name="Morio T."/>
            <person name="Rost R."/>
            <person name="Churcher C."/>
            <person name="Cooper J."/>
            <person name="Haydock S."/>
            <person name="van Driessche N."/>
            <person name="Cronin A."/>
            <person name="Goodhead I."/>
            <person name="Muzny D."/>
            <person name="Mourier T."/>
            <person name="Pain A."/>
            <person name="Lu M."/>
            <person name="Harper D."/>
            <person name="Lindsay R."/>
            <person name="Hauser H."/>
            <person name="James K."/>
            <person name="Quiles M."/>
            <person name="Madan Babu M."/>
            <person name="Saito T."/>
            <person name="Buchrieser C."/>
            <person name="Wardroper A."/>
            <person name="Felder M."/>
            <person name="Thangavelu M."/>
            <person name="Johnson D."/>
            <person name="Knights A."/>
            <person name="Loulseged H."/>
            <person name="Mungall K."/>
            <person name="Oliver K."/>
            <person name="Price C."/>
            <person name="Quail M.A."/>
            <person name="Urushihara H."/>
            <person name="Hernandez J."/>
            <person name="Rabbinowitsch E."/>
            <person name="Steffen D."/>
            <person name="Sanders M."/>
            <person name="Ma J."/>
            <person name="Kohara Y."/>
            <person name="Sharp S."/>
            <person name="Simmonds M."/>
            <person name="Spiegler S."/>
            <person name="Tivey A."/>
            <person name="Sugano S."/>
            <person name="White B."/>
            <person name="Walker D."/>
            <person name="Woodward J."/>
            <person name="Winckler T."/>
            <person name="Tanaka Y."/>
            <person name="Shaulsky G."/>
            <person name="Schleicher M."/>
            <person name="Weinstock G."/>
            <person name="Rosenthal A."/>
            <person name="Cox E.C."/>
            <person name="Chisholm R.L."/>
            <person name="Gibbs R."/>
            <person name="Loomis W.F."/>
            <person name="Platzer M."/>
            <person name="Kay R.R."/>
            <person name="Williams J."/>
            <person name="Dear P.H."/>
            <person name="Noegel A.A."/>
            <person name="Barrell B."/>
            <person name="Kuspa A."/>
        </authorList>
    </citation>
    <scope>NUCLEOTIDE SEQUENCE [LARGE SCALE GENOMIC DNA]</scope>
    <source>
        <strain evidence="4 5">AX4</strain>
    </source>
</reference>
<dbReference type="RefSeq" id="XP_644057.1">
    <property type="nucleotide sequence ID" value="XM_638965.1"/>
</dbReference>
<name>Q8T183_DICDI</name>
<keyword evidence="1" id="KW-1133">Transmembrane helix</keyword>
<dbReference type="PANTHER" id="PTHR23252:SF28">
    <property type="entry name" value="INTIMAL THICKNESS RELATED RECEPTOR IRP DOMAIN-CONTAINING PROTEIN"/>
    <property type="match status" value="1"/>
</dbReference>